<evidence type="ECO:0000256" key="8">
    <source>
        <dbReference type="SAM" id="MobiDB-lite"/>
    </source>
</evidence>
<dbReference type="FunFam" id="2.20.70.10:FF:000017">
    <property type="entry name" value="E3 ubiquitin-protein ligase"/>
    <property type="match status" value="1"/>
</dbReference>
<dbReference type="SMART" id="SM00239">
    <property type="entry name" value="C2"/>
    <property type="match status" value="1"/>
</dbReference>
<feature type="compositionally biased region" description="Polar residues" evidence="8">
    <location>
        <begin position="267"/>
        <end position="282"/>
    </location>
</feature>
<feature type="domain" description="WW" evidence="10">
    <location>
        <begin position="328"/>
        <end position="361"/>
    </location>
</feature>
<dbReference type="InterPro" id="IPR001202">
    <property type="entry name" value="WW_dom"/>
</dbReference>
<dbReference type="PANTHER" id="PTHR11254:SF395">
    <property type="entry name" value="E3 UBIQUITIN-PROTEIN LIGASE SMURF1"/>
    <property type="match status" value="1"/>
</dbReference>
<feature type="compositionally biased region" description="Low complexity" evidence="8">
    <location>
        <begin position="219"/>
        <end position="230"/>
    </location>
</feature>
<dbReference type="FunFam" id="3.90.1750.10:FF:000079">
    <property type="entry name" value="E3 ubiquitin-protein ligase"/>
    <property type="match status" value="1"/>
</dbReference>
<feature type="compositionally biased region" description="Polar residues" evidence="8">
    <location>
        <begin position="495"/>
        <end position="511"/>
    </location>
</feature>
<organism evidence="12 13">
    <name type="scientific">Allacma fusca</name>
    <dbReference type="NCBI Taxonomy" id="39272"/>
    <lineage>
        <taxon>Eukaryota</taxon>
        <taxon>Metazoa</taxon>
        <taxon>Ecdysozoa</taxon>
        <taxon>Arthropoda</taxon>
        <taxon>Hexapoda</taxon>
        <taxon>Collembola</taxon>
        <taxon>Symphypleona</taxon>
        <taxon>Sminthuridae</taxon>
        <taxon>Allacma</taxon>
    </lineage>
</organism>
<dbReference type="Pfam" id="PF00632">
    <property type="entry name" value="HECT"/>
    <property type="match status" value="1"/>
</dbReference>
<gene>
    <name evidence="12" type="ORF">AFUS01_LOCUS41060</name>
</gene>
<feature type="domain" description="HECT" evidence="11">
    <location>
        <begin position="572"/>
        <end position="910"/>
    </location>
</feature>
<feature type="compositionally biased region" description="Basic and acidic residues" evidence="8">
    <location>
        <begin position="517"/>
        <end position="527"/>
    </location>
</feature>
<evidence type="ECO:0000256" key="7">
    <source>
        <dbReference type="PROSITE-ProRule" id="PRU00104"/>
    </source>
</evidence>
<dbReference type="GO" id="GO:0030514">
    <property type="term" value="P:negative regulation of BMP signaling pathway"/>
    <property type="evidence" value="ECO:0007669"/>
    <property type="project" value="TreeGrafter"/>
</dbReference>
<dbReference type="FunFam" id="3.30.2160.10:FF:000001">
    <property type="entry name" value="E3 ubiquitin-protein ligase NEDD4-like"/>
    <property type="match status" value="1"/>
</dbReference>
<dbReference type="Proteomes" id="UP000708208">
    <property type="component" value="Unassembled WGS sequence"/>
</dbReference>
<evidence type="ECO:0000256" key="2">
    <source>
        <dbReference type="ARBA" id="ARBA00004906"/>
    </source>
</evidence>
<dbReference type="PROSITE" id="PS50004">
    <property type="entry name" value="C2"/>
    <property type="match status" value="1"/>
</dbReference>
<dbReference type="PROSITE" id="PS50237">
    <property type="entry name" value="HECT"/>
    <property type="match status" value="1"/>
</dbReference>
<evidence type="ECO:0000256" key="5">
    <source>
        <dbReference type="ARBA" id="ARBA00022786"/>
    </source>
</evidence>
<keyword evidence="5 6" id="KW-0833">Ubl conjugation pathway</keyword>
<protein>
    <recommendedName>
        <fullName evidence="6">E3 ubiquitin-protein ligase</fullName>
        <ecNumber evidence="6">2.3.2.26</ecNumber>
    </recommendedName>
</protein>
<dbReference type="CDD" id="cd00201">
    <property type="entry name" value="WW"/>
    <property type="match status" value="2"/>
</dbReference>
<dbReference type="SMART" id="SM00456">
    <property type="entry name" value="WW"/>
    <property type="match status" value="2"/>
</dbReference>
<dbReference type="Pfam" id="PF00168">
    <property type="entry name" value="C2"/>
    <property type="match status" value="1"/>
</dbReference>
<dbReference type="GO" id="GO:0043161">
    <property type="term" value="P:proteasome-mediated ubiquitin-dependent protein catabolic process"/>
    <property type="evidence" value="ECO:0007669"/>
    <property type="project" value="TreeGrafter"/>
</dbReference>
<proteinExistence type="predicted"/>
<sequence length="940" mass="104667">MTSSASKLQISHHQPSNIPQFFRKPTFKIRITIFGAKNLIKKDFFKLPDPYAKVSVDGSHQSFSTEPSRATLHPSWNQYFDLNVTAKDSITISVWNYRKLHKESSHSGFLGCVHLSVKSINRLKDAGPQLMTLVRATSNDSEPVRGQIAVSLMSRETTSTAMYRSIPVVAIVDRLGNVSCGQSSTPAPTLADRTRSGSLEEGPIQDGSALIATQDPEQSSKPNKSLSSPSRTDDSLTSSQEPNDINSAVVATNSQSVRTSDIPPMEVNQTSLASGLQPSLNDQVPRPDSAKAPEPSASQSSSVRHLNGNRLNSRRQNNGSNVFRKCKISVPPGYEIRTTPQGQVYYYQVATGSSSWYHPSVDKNVTNSSAPLPSGWELRTTPNGKVYFVDHSTRTTHFTDPRLMLVVDESNDHADSNNRINSRNPSTSAEIVASSSGIPPPDAHRNRDRTENSRSRKILTPQNTPAAAVSVASSHSTTACSGGSSSSRLPLGNKTPASQTPSAARNLSAGASGNAIKKSEKSLKSKQQDLSSKIKGLKMELQLLQPHNGHCRIEINRKDIFENSYRVILKLRAKDLRKRLMVKFRGEEGLDYGGIAREWLHILSREMLCPSYGLFIFSAEDNRTVQINPDSNVNPDHLSYFQFVGRIIGMAVFHGHNINGSFTLPFYKMLLGKPIVLEDIRFVDPELYSSLQWILENEIEGVIDTNFAVESESYGLIKTHELKPGGEFITLNGSNKHEYVKLYVAWRYTLGIEQQFLSLQKGFHEVVPASLLSTFDETDLELLINGNPVLNIEDWKKNTKLKNLDTSSLHYIWFWEIVSSLSDEDRGKLLQFVTGSSRAPVQGFKYLQGSGGNCRLFTLHLVEGPNCNLPKAHTCFNRLDFYRYDRYPFNRLLLSQFPRHKSMHLAFPVLSNVAKAYINHFLTPFHRQRLAVDSCVCILQ</sequence>
<feature type="region of interest" description="Disordered" evidence="8">
    <location>
        <begin position="410"/>
        <end position="531"/>
    </location>
</feature>
<feature type="active site" description="Glycyl thioester intermediate" evidence="7">
    <location>
        <position position="875"/>
    </location>
</feature>
<accession>A0A8J2LG69</accession>
<evidence type="ECO:0000256" key="6">
    <source>
        <dbReference type="PIRNR" id="PIRNR001569"/>
    </source>
</evidence>
<dbReference type="EMBL" id="CAJVCH010559940">
    <property type="protein sequence ID" value="CAG7831311.1"/>
    <property type="molecule type" value="Genomic_DNA"/>
</dbReference>
<comment type="caution">
    <text evidence="12">The sequence shown here is derived from an EMBL/GenBank/DDBJ whole genome shotgun (WGS) entry which is preliminary data.</text>
</comment>
<evidence type="ECO:0000259" key="11">
    <source>
        <dbReference type="PROSITE" id="PS50237"/>
    </source>
</evidence>
<dbReference type="InterPro" id="IPR050409">
    <property type="entry name" value="E3_ubiq-protein_ligase"/>
</dbReference>
<feature type="compositionally biased region" description="Low complexity" evidence="8">
    <location>
        <begin position="466"/>
        <end position="487"/>
    </location>
</feature>
<feature type="compositionally biased region" description="Polar residues" evidence="8">
    <location>
        <begin position="417"/>
        <end position="437"/>
    </location>
</feature>
<keyword evidence="13" id="KW-1185">Reference proteome</keyword>
<comment type="catalytic activity">
    <reaction evidence="1 6">
        <text>S-ubiquitinyl-[E2 ubiquitin-conjugating enzyme]-L-cysteine + [acceptor protein]-L-lysine = [E2 ubiquitin-conjugating enzyme]-L-cysteine + N(6)-ubiquitinyl-[acceptor protein]-L-lysine.</text>
        <dbReference type="EC" id="2.3.2.26"/>
    </reaction>
</comment>
<dbReference type="AlphaFoldDB" id="A0A8J2LG69"/>
<evidence type="ECO:0000256" key="3">
    <source>
        <dbReference type="ARBA" id="ARBA00022679"/>
    </source>
</evidence>
<evidence type="ECO:0000313" key="13">
    <source>
        <dbReference type="Proteomes" id="UP000708208"/>
    </source>
</evidence>
<feature type="region of interest" description="Disordered" evidence="8">
    <location>
        <begin position="180"/>
        <end position="324"/>
    </location>
</feature>
<dbReference type="SMART" id="SM00119">
    <property type="entry name" value="HECTc"/>
    <property type="match status" value="1"/>
</dbReference>
<evidence type="ECO:0000313" key="12">
    <source>
        <dbReference type="EMBL" id="CAG7831311.1"/>
    </source>
</evidence>
<evidence type="ECO:0000259" key="9">
    <source>
        <dbReference type="PROSITE" id="PS50004"/>
    </source>
</evidence>
<evidence type="ECO:0000256" key="1">
    <source>
        <dbReference type="ARBA" id="ARBA00000885"/>
    </source>
</evidence>
<keyword evidence="3 6" id="KW-0808">Transferase</keyword>
<keyword evidence="4" id="KW-0677">Repeat</keyword>
<evidence type="ECO:0000259" key="10">
    <source>
        <dbReference type="PROSITE" id="PS50020"/>
    </source>
</evidence>
<feature type="compositionally biased region" description="Basic and acidic residues" evidence="8">
    <location>
        <begin position="442"/>
        <end position="454"/>
    </location>
</feature>
<evidence type="ECO:0000256" key="4">
    <source>
        <dbReference type="ARBA" id="ARBA00022737"/>
    </source>
</evidence>
<feature type="compositionally biased region" description="Polar residues" evidence="8">
    <location>
        <begin position="235"/>
        <end position="259"/>
    </location>
</feature>
<dbReference type="PIRSF" id="PIRSF001569">
    <property type="entry name" value="E3_ub_ligase_SMURF1"/>
    <property type="match status" value="1"/>
</dbReference>
<dbReference type="PROSITE" id="PS50020">
    <property type="entry name" value="WW_DOMAIN_2"/>
    <property type="match status" value="2"/>
</dbReference>
<reference evidence="12" key="1">
    <citation type="submission" date="2021-06" db="EMBL/GenBank/DDBJ databases">
        <authorList>
            <person name="Hodson N. C."/>
            <person name="Mongue J. A."/>
            <person name="Jaron S. K."/>
        </authorList>
    </citation>
    <scope>NUCLEOTIDE SEQUENCE</scope>
</reference>
<dbReference type="PANTHER" id="PTHR11254">
    <property type="entry name" value="HECT DOMAIN UBIQUITIN-PROTEIN LIGASE"/>
    <property type="match status" value="1"/>
</dbReference>
<dbReference type="GO" id="GO:0016567">
    <property type="term" value="P:protein ubiquitination"/>
    <property type="evidence" value="ECO:0007669"/>
    <property type="project" value="TreeGrafter"/>
</dbReference>
<feature type="compositionally biased region" description="Polar residues" evidence="8">
    <location>
        <begin position="296"/>
        <end position="321"/>
    </location>
</feature>
<comment type="pathway">
    <text evidence="2 6">Protein modification; protein ubiquitination.</text>
</comment>
<dbReference type="CDD" id="cd00078">
    <property type="entry name" value="HECTc"/>
    <property type="match status" value="1"/>
</dbReference>
<dbReference type="InterPro" id="IPR000008">
    <property type="entry name" value="C2_dom"/>
</dbReference>
<dbReference type="InterPro" id="IPR024928">
    <property type="entry name" value="E3_ub_ligase_SMURF1"/>
</dbReference>
<name>A0A8J2LG69_9HEXA</name>
<dbReference type="GO" id="GO:0005737">
    <property type="term" value="C:cytoplasm"/>
    <property type="evidence" value="ECO:0007669"/>
    <property type="project" value="TreeGrafter"/>
</dbReference>
<feature type="domain" description="WW" evidence="10">
    <location>
        <begin position="370"/>
        <end position="403"/>
    </location>
</feature>
<dbReference type="OrthoDB" id="423283at2759"/>
<dbReference type="Pfam" id="PF00397">
    <property type="entry name" value="WW"/>
    <property type="match status" value="2"/>
</dbReference>
<dbReference type="GO" id="GO:0061630">
    <property type="term" value="F:ubiquitin protein ligase activity"/>
    <property type="evidence" value="ECO:0007669"/>
    <property type="project" value="UniProtKB-EC"/>
</dbReference>
<dbReference type="EC" id="2.3.2.26" evidence="6"/>
<feature type="domain" description="C2" evidence="9">
    <location>
        <begin position="4"/>
        <end position="133"/>
    </location>
</feature>
<dbReference type="InterPro" id="IPR000569">
    <property type="entry name" value="HECT_dom"/>
</dbReference>